<reference evidence="1 2" key="1">
    <citation type="submission" date="2019-03" db="EMBL/GenBank/DDBJ databases">
        <authorList>
            <person name="Kim M.K.M."/>
        </authorList>
    </citation>
    <scope>NUCLEOTIDE SEQUENCE [LARGE SCALE GENOMIC DNA]</scope>
    <source>
        <strain evidence="1 2">17J68-15</strain>
    </source>
</reference>
<gene>
    <name evidence="1" type="ORF">E0486_10270</name>
</gene>
<evidence type="ECO:0000313" key="1">
    <source>
        <dbReference type="EMBL" id="TCZ71045.1"/>
    </source>
</evidence>
<sequence>MYYQKLEERLIEFASNIIGIAERLPRHVAGRYYADQVSRSGSSPALHYGEAQSAESPADFAHKMKVGLKELRETFVALRIIRLRRWLSEEELQPMLQENNELISIFVTCIFPR</sequence>
<dbReference type="AlphaFoldDB" id="A0A4V2WMN3"/>
<dbReference type="InterPro" id="IPR012657">
    <property type="entry name" value="23S_rRNA-intervening_sequence"/>
</dbReference>
<dbReference type="NCBIfam" id="TIGR02436">
    <property type="entry name" value="four helix bundle protein"/>
    <property type="match status" value="1"/>
</dbReference>
<dbReference type="SUPFAM" id="SSF158446">
    <property type="entry name" value="IVS-encoded protein-like"/>
    <property type="match status" value="1"/>
</dbReference>
<keyword evidence="2" id="KW-1185">Reference proteome</keyword>
<dbReference type="Pfam" id="PF05635">
    <property type="entry name" value="23S_rRNA_IVP"/>
    <property type="match status" value="1"/>
</dbReference>
<comment type="caution">
    <text evidence="1">The sequence shown here is derived from an EMBL/GenBank/DDBJ whole genome shotgun (WGS) entry which is preliminary data.</text>
</comment>
<dbReference type="Proteomes" id="UP000295164">
    <property type="component" value="Unassembled WGS sequence"/>
</dbReference>
<dbReference type="OrthoDB" id="285993at2"/>
<dbReference type="EMBL" id="SKFH01000014">
    <property type="protein sequence ID" value="TCZ71045.1"/>
    <property type="molecule type" value="Genomic_DNA"/>
</dbReference>
<organism evidence="1 2">
    <name type="scientific">Flaviaesturariibacter aridisoli</name>
    <dbReference type="NCBI Taxonomy" id="2545761"/>
    <lineage>
        <taxon>Bacteria</taxon>
        <taxon>Pseudomonadati</taxon>
        <taxon>Bacteroidota</taxon>
        <taxon>Chitinophagia</taxon>
        <taxon>Chitinophagales</taxon>
        <taxon>Chitinophagaceae</taxon>
        <taxon>Flaviaestuariibacter</taxon>
    </lineage>
</organism>
<accession>A0A4V2WMN3</accession>
<evidence type="ECO:0000313" key="2">
    <source>
        <dbReference type="Proteomes" id="UP000295164"/>
    </source>
</evidence>
<dbReference type="Gene3D" id="1.20.1440.60">
    <property type="entry name" value="23S rRNA-intervening sequence"/>
    <property type="match status" value="1"/>
</dbReference>
<name>A0A4V2WMN3_9BACT</name>
<dbReference type="InterPro" id="IPR036583">
    <property type="entry name" value="23S_rRNA_IVS_sf"/>
</dbReference>
<proteinExistence type="predicted"/>
<protein>
    <submittedName>
        <fullName evidence="1">Four helix bundle protein</fullName>
    </submittedName>
</protein>